<dbReference type="RefSeq" id="WP_094394512.1">
    <property type="nucleotide sequence ID" value="NZ_CP059343.1"/>
</dbReference>
<dbReference type="SUPFAM" id="SSF116734">
    <property type="entry name" value="DNA methylase specificity domain"/>
    <property type="match status" value="1"/>
</dbReference>
<dbReference type="InterPro" id="IPR052021">
    <property type="entry name" value="Type-I_RS_S_subunit"/>
</dbReference>
<dbReference type="PANTHER" id="PTHR30408:SF12">
    <property type="entry name" value="TYPE I RESTRICTION ENZYME MJAVIII SPECIFICITY SUBUNIT"/>
    <property type="match status" value="1"/>
</dbReference>
<dbReference type="AlphaFoldDB" id="A0A7D7L2B8"/>
<dbReference type="Proteomes" id="UP000216825">
    <property type="component" value="Chromosome"/>
</dbReference>
<gene>
    <name evidence="3" type="ORF">CIB50_0002437</name>
</gene>
<evidence type="ECO:0000313" key="4">
    <source>
        <dbReference type="Proteomes" id="UP000216825"/>
    </source>
</evidence>
<organism evidence="3 4">
    <name type="scientific">Kocuria varians</name>
    <name type="common">Micrococcus varians</name>
    <dbReference type="NCBI Taxonomy" id="1272"/>
    <lineage>
        <taxon>Bacteria</taxon>
        <taxon>Bacillati</taxon>
        <taxon>Actinomycetota</taxon>
        <taxon>Actinomycetes</taxon>
        <taxon>Micrococcales</taxon>
        <taxon>Micrococcaceae</taxon>
        <taxon>Kocuria</taxon>
    </lineage>
</organism>
<dbReference type="PANTHER" id="PTHR30408">
    <property type="entry name" value="TYPE-1 RESTRICTION ENZYME ECOKI SPECIFICITY PROTEIN"/>
    <property type="match status" value="1"/>
</dbReference>
<keyword evidence="1" id="KW-0680">Restriction system</keyword>
<proteinExistence type="predicted"/>
<accession>A0A7D7L2B8</accession>
<evidence type="ECO:0000256" key="1">
    <source>
        <dbReference type="ARBA" id="ARBA00022747"/>
    </source>
</evidence>
<keyword evidence="2" id="KW-0238">DNA-binding</keyword>
<evidence type="ECO:0000313" key="3">
    <source>
        <dbReference type="EMBL" id="QMS57689.1"/>
    </source>
</evidence>
<evidence type="ECO:0000256" key="2">
    <source>
        <dbReference type="ARBA" id="ARBA00023125"/>
    </source>
</evidence>
<sequence>MRVSTLPAATVAKATRLDAGYFTAPGIVAADRMETLTRTGVETYTIEQVGEVEHVTRFKRVLAASEEPSVPFLRAFDVFEYLPEPADRLSKGRTPDLATLMIEPGVILVTRSGRNLGPCVLADDYLAGFVPSDDLLRVRIADVATRLFTFAFLSSPSGQNLLRQDRTGSVIAHLSAGQVEKQTIPVLTDVFDDVVALVAESHKLQGAARKTLQDAVRAIDSVSPRRPTSTLAKGWSVTAASLAERFDAAFHQEWLAESQQTIVEQGGARLGDVARVTKPGGRYKTNYVSADHGRPLLSGRQLLQFLPIGQKYLAASVLRDAAPYELKSGMIAFQADGRAEESLGQPVMVTPGRDGWLSSGHAGRALPRDPVDAGWIWASMASRVVREQIAAIACGSVVDALYEVDLENVVLPARSTVDSKKVIQAWIDFDRANDLMAQAIDRIEQAFYGSS</sequence>
<dbReference type="EMBL" id="CP059343">
    <property type="protein sequence ID" value="QMS57689.1"/>
    <property type="molecule type" value="Genomic_DNA"/>
</dbReference>
<dbReference type="Gene3D" id="3.90.220.20">
    <property type="entry name" value="DNA methylase specificity domains"/>
    <property type="match status" value="2"/>
</dbReference>
<reference evidence="3 4" key="2">
    <citation type="submission" date="2020-07" db="EMBL/GenBank/DDBJ databases">
        <title>Genome of starter culture bacteria Kocuria salsicia reveals its technological properties and safety for usage in meat industry.</title>
        <authorList>
            <person name="Michael M."/>
            <person name="Konstantin K."/>
            <person name="Evgenii K."/>
            <person name="Galina S."/>
            <person name="Oksana K."/>
            <person name="Andrei L."/>
        </authorList>
    </citation>
    <scope>NUCLEOTIDE SEQUENCE [LARGE SCALE GENOMIC DNA]</scope>
    <source>
        <strain evidence="3 4">80</strain>
    </source>
</reference>
<reference evidence="4" key="1">
    <citation type="submission" date="2017-08" db="EMBL/GenBank/DDBJ databases">
        <title>Draft Genome Sequence of Kocuria varians 80.</title>
        <authorList>
            <person name="Minaev M."/>
            <person name="Kurbakov K.A."/>
            <person name="Solodovnikova G.I."/>
            <person name="Kuznetsova O.A."/>
            <person name="Lisitsyn A.B."/>
        </authorList>
    </citation>
    <scope>NUCLEOTIDE SEQUENCE [LARGE SCALE GENOMIC DNA]</scope>
    <source>
        <strain evidence="4">80</strain>
    </source>
</reference>
<dbReference type="InterPro" id="IPR044946">
    <property type="entry name" value="Restrct_endonuc_typeI_TRD_sf"/>
</dbReference>
<protein>
    <recommendedName>
        <fullName evidence="5">Type I restriction modification DNA specificity domain-containing protein</fullName>
    </recommendedName>
</protein>
<dbReference type="REBASE" id="432691">
    <property type="entry name" value="S.Kva80ORF2438P"/>
</dbReference>
<dbReference type="GO" id="GO:0009307">
    <property type="term" value="P:DNA restriction-modification system"/>
    <property type="evidence" value="ECO:0007669"/>
    <property type="project" value="UniProtKB-KW"/>
</dbReference>
<name>A0A7D7L2B8_KOCVA</name>
<dbReference type="KEGG" id="kvr:CIB50_0002437"/>
<dbReference type="GO" id="GO:0003677">
    <property type="term" value="F:DNA binding"/>
    <property type="evidence" value="ECO:0007669"/>
    <property type="project" value="UniProtKB-KW"/>
</dbReference>
<keyword evidence="4" id="KW-1185">Reference proteome</keyword>
<evidence type="ECO:0008006" key="5">
    <source>
        <dbReference type="Google" id="ProtNLM"/>
    </source>
</evidence>